<proteinExistence type="predicted"/>
<dbReference type="Proteomes" id="UP000499080">
    <property type="component" value="Unassembled WGS sequence"/>
</dbReference>
<comment type="caution">
    <text evidence="1">The sequence shown here is derived from an EMBL/GenBank/DDBJ whole genome shotgun (WGS) entry which is preliminary data.</text>
</comment>
<dbReference type="EMBL" id="BGPR01000111">
    <property type="protein sequence ID" value="GBL95429.1"/>
    <property type="molecule type" value="Genomic_DNA"/>
</dbReference>
<sequence>MQDNILIAEYSNPDLYAMASNDADRWKQTTDEEMNSLKQNEILDMVELPQGKFSIEHVDRTPPHAPVPDAITSTETVVWTWDEHVNSKKSNCWRPDYAFERLHLQRLCQELGLRVGTVLFKGEYK</sequence>
<reference evidence="1 2" key="1">
    <citation type="journal article" date="2019" name="Sci. Rep.">
        <title>Orb-weaving spider Araneus ventricosus genome elucidates the spidroin gene catalogue.</title>
        <authorList>
            <person name="Kono N."/>
            <person name="Nakamura H."/>
            <person name="Ohtoshi R."/>
            <person name="Moran D.A.P."/>
            <person name="Shinohara A."/>
            <person name="Yoshida Y."/>
            <person name="Fujiwara M."/>
            <person name="Mori M."/>
            <person name="Tomita M."/>
            <person name="Arakawa K."/>
        </authorList>
    </citation>
    <scope>NUCLEOTIDE SEQUENCE [LARGE SCALE GENOMIC DNA]</scope>
</reference>
<accession>A0A4Y2BUL4</accession>
<evidence type="ECO:0000313" key="1">
    <source>
        <dbReference type="EMBL" id="GBL95429.1"/>
    </source>
</evidence>
<organism evidence="1 2">
    <name type="scientific">Araneus ventricosus</name>
    <name type="common">Orbweaver spider</name>
    <name type="synonym">Epeira ventricosa</name>
    <dbReference type="NCBI Taxonomy" id="182803"/>
    <lineage>
        <taxon>Eukaryota</taxon>
        <taxon>Metazoa</taxon>
        <taxon>Ecdysozoa</taxon>
        <taxon>Arthropoda</taxon>
        <taxon>Chelicerata</taxon>
        <taxon>Arachnida</taxon>
        <taxon>Araneae</taxon>
        <taxon>Araneomorphae</taxon>
        <taxon>Entelegynae</taxon>
        <taxon>Araneoidea</taxon>
        <taxon>Araneidae</taxon>
        <taxon>Araneus</taxon>
    </lineage>
</organism>
<protein>
    <submittedName>
        <fullName evidence="1">Uncharacterized protein</fullName>
    </submittedName>
</protein>
<dbReference type="AlphaFoldDB" id="A0A4Y2BUL4"/>
<name>A0A4Y2BUL4_ARAVE</name>
<gene>
    <name evidence="1" type="ORF">AVEN_154822_1</name>
</gene>
<evidence type="ECO:0000313" key="2">
    <source>
        <dbReference type="Proteomes" id="UP000499080"/>
    </source>
</evidence>
<keyword evidence="2" id="KW-1185">Reference proteome</keyword>